<dbReference type="AlphaFoldDB" id="A0A445AFW5"/>
<dbReference type="PANTHER" id="PTHR31973:SF187">
    <property type="entry name" value="MUTATOR TRANSPOSASE MUDRA PROTEIN"/>
    <property type="match status" value="1"/>
</dbReference>
<name>A0A445AFW5_ARAHY</name>
<evidence type="ECO:0000313" key="1">
    <source>
        <dbReference type="EMBL" id="RYR25321.1"/>
    </source>
</evidence>
<proteinExistence type="predicted"/>
<comment type="caution">
    <text evidence="1">The sequence shown here is derived from an EMBL/GenBank/DDBJ whole genome shotgun (WGS) entry which is preliminary data.</text>
</comment>
<organism evidence="1 2">
    <name type="scientific">Arachis hypogaea</name>
    <name type="common">Peanut</name>
    <dbReference type="NCBI Taxonomy" id="3818"/>
    <lineage>
        <taxon>Eukaryota</taxon>
        <taxon>Viridiplantae</taxon>
        <taxon>Streptophyta</taxon>
        <taxon>Embryophyta</taxon>
        <taxon>Tracheophyta</taxon>
        <taxon>Spermatophyta</taxon>
        <taxon>Magnoliopsida</taxon>
        <taxon>eudicotyledons</taxon>
        <taxon>Gunneridae</taxon>
        <taxon>Pentapetalae</taxon>
        <taxon>rosids</taxon>
        <taxon>fabids</taxon>
        <taxon>Fabales</taxon>
        <taxon>Fabaceae</taxon>
        <taxon>Papilionoideae</taxon>
        <taxon>50 kb inversion clade</taxon>
        <taxon>dalbergioids sensu lato</taxon>
        <taxon>Dalbergieae</taxon>
        <taxon>Pterocarpus clade</taxon>
        <taxon>Arachis</taxon>
    </lineage>
</organism>
<sequence length="232" mass="27030">MHSDRGLWFSKCDSRRCKAVCQEGCKWFTYCHKMKREDTWQLTSCYKKHTCSKATKIRIMSFQWLSKTFMKKICDNPKVKLRTLIKKAHSKWNVDLIKTKAARVKPLALDEINGTYGEQYRRIHDYVAELLRSNLGTTVWIQVQRLPEFQLETPIPSKDMRPSFATTAVLLRCRSSTSNHRYRPHCNRPIASSQRVFYLLFGRAFTAVSPRFYHSSSSVPPRSSPCLSVRAA</sequence>
<dbReference type="EMBL" id="SDMP01000012">
    <property type="protein sequence ID" value="RYR25321.1"/>
    <property type="molecule type" value="Genomic_DNA"/>
</dbReference>
<gene>
    <name evidence="1" type="ORF">Ahy_B02g059021</name>
</gene>
<keyword evidence="2" id="KW-1185">Reference proteome</keyword>
<protein>
    <recommendedName>
        <fullName evidence="3">Transposase MuDR plant domain-containing protein</fullName>
    </recommendedName>
</protein>
<accession>A0A445AFW5</accession>
<reference evidence="1 2" key="1">
    <citation type="submission" date="2019-01" db="EMBL/GenBank/DDBJ databases">
        <title>Sequencing of cultivated peanut Arachis hypogaea provides insights into genome evolution and oil improvement.</title>
        <authorList>
            <person name="Chen X."/>
        </authorList>
    </citation>
    <scope>NUCLEOTIDE SEQUENCE [LARGE SCALE GENOMIC DNA]</scope>
    <source>
        <strain evidence="2">cv. Fuhuasheng</strain>
        <tissue evidence="1">Leaves</tissue>
    </source>
</reference>
<evidence type="ECO:0008006" key="3">
    <source>
        <dbReference type="Google" id="ProtNLM"/>
    </source>
</evidence>
<dbReference type="Proteomes" id="UP000289738">
    <property type="component" value="Chromosome B02"/>
</dbReference>
<evidence type="ECO:0000313" key="2">
    <source>
        <dbReference type="Proteomes" id="UP000289738"/>
    </source>
</evidence>
<dbReference type="PANTHER" id="PTHR31973">
    <property type="entry name" value="POLYPROTEIN, PUTATIVE-RELATED"/>
    <property type="match status" value="1"/>
</dbReference>